<protein>
    <submittedName>
        <fullName evidence="2">Uncharacterized protein</fullName>
    </submittedName>
</protein>
<evidence type="ECO:0000313" key="2">
    <source>
        <dbReference type="EMBL" id="MDP9958287.1"/>
    </source>
</evidence>
<feature type="transmembrane region" description="Helical" evidence="1">
    <location>
        <begin position="6"/>
        <end position="22"/>
    </location>
</feature>
<evidence type="ECO:0000256" key="1">
    <source>
        <dbReference type="SAM" id="Phobius"/>
    </source>
</evidence>
<feature type="transmembrane region" description="Helical" evidence="1">
    <location>
        <begin position="176"/>
        <end position="194"/>
    </location>
</feature>
<keyword evidence="1" id="KW-1133">Transmembrane helix</keyword>
<dbReference type="EMBL" id="JAUSRL010000001">
    <property type="protein sequence ID" value="MDP9958287.1"/>
    <property type="molecule type" value="Genomic_DNA"/>
</dbReference>
<name>A0ABT9SH19_9FLAO</name>
<organism evidence="2 3">
    <name type="scientific">Chryseobacterium lathyri</name>
    <dbReference type="NCBI Taxonomy" id="395933"/>
    <lineage>
        <taxon>Bacteria</taxon>
        <taxon>Pseudomonadati</taxon>
        <taxon>Bacteroidota</taxon>
        <taxon>Flavobacteriia</taxon>
        <taxon>Flavobacteriales</taxon>
        <taxon>Weeksellaceae</taxon>
        <taxon>Chryseobacterium group</taxon>
        <taxon>Chryseobacterium</taxon>
    </lineage>
</organism>
<feature type="transmembrane region" description="Helical" evidence="1">
    <location>
        <begin position="77"/>
        <end position="95"/>
    </location>
</feature>
<reference evidence="2 3" key="1">
    <citation type="submission" date="2023-07" db="EMBL/GenBank/DDBJ databases">
        <title>Sorghum-associated microbial communities from plants grown in Nebraska, USA.</title>
        <authorList>
            <person name="Schachtman D."/>
        </authorList>
    </citation>
    <scope>NUCLEOTIDE SEQUENCE [LARGE SCALE GENOMIC DNA]</scope>
    <source>
        <strain evidence="2 3">CC351</strain>
    </source>
</reference>
<evidence type="ECO:0000313" key="3">
    <source>
        <dbReference type="Proteomes" id="UP001235513"/>
    </source>
</evidence>
<proteinExistence type="predicted"/>
<feature type="transmembrane region" description="Helical" evidence="1">
    <location>
        <begin position="29"/>
        <end position="47"/>
    </location>
</feature>
<sequence length="198" mass="24128">MTILDIAYYIAIVANFIVSIVQKRLWRHFYFLYFFITIAVEIFAVYYHHWQRVYNFLDIFSILFFCLLFIKEIVYKKFLMAITGIALILAVYYIYICNTSYSIYTGLVFCIYSIFISLNWFYNKIAFQKDTESILERSLFWISCSLLFWSVFYLFRMMPMYWIQNEDENFLYTLKYIFQVATVISYILFFKGLLSKKV</sequence>
<comment type="caution">
    <text evidence="2">The sequence shown here is derived from an EMBL/GenBank/DDBJ whole genome shotgun (WGS) entry which is preliminary data.</text>
</comment>
<feature type="transmembrane region" description="Helical" evidence="1">
    <location>
        <begin position="134"/>
        <end position="156"/>
    </location>
</feature>
<gene>
    <name evidence="2" type="ORF">J2T04_000154</name>
</gene>
<keyword evidence="1" id="KW-0472">Membrane</keyword>
<keyword evidence="3" id="KW-1185">Reference proteome</keyword>
<keyword evidence="1" id="KW-0812">Transmembrane</keyword>
<dbReference type="Proteomes" id="UP001235513">
    <property type="component" value="Unassembled WGS sequence"/>
</dbReference>
<accession>A0ABT9SH19</accession>
<feature type="transmembrane region" description="Helical" evidence="1">
    <location>
        <begin position="53"/>
        <end position="70"/>
    </location>
</feature>
<feature type="transmembrane region" description="Helical" evidence="1">
    <location>
        <begin position="101"/>
        <end position="122"/>
    </location>
</feature>